<evidence type="ECO:0000256" key="5">
    <source>
        <dbReference type="ARBA" id="ARBA00022691"/>
    </source>
</evidence>
<dbReference type="PATRIC" id="fig|745411.4.peg.2269"/>
<dbReference type="EMBL" id="AMRI01000015">
    <property type="protein sequence ID" value="EKE72201.1"/>
    <property type="molecule type" value="Genomic_DNA"/>
</dbReference>
<comment type="function">
    <text evidence="9">Specifically methylates the cytosine at position 1407 (m5C1407) of 16S rRNA.</text>
</comment>
<dbReference type="GO" id="GO:0046872">
    <property type="term" value="F:metal ion binding"/>
    <property type="evidence" value="ECO:0007669"/>
    <property type="project" value="UniProtKB-KW"/>
</dbReference>
<dbReference type="InterPro" id="IPR001678">
    <property type="entry name" value="MeTrfase_RsmB-F_NOP2_dom"/>
</dbReference>
<dbReference type="NCBIfam" id="NF008898">
    <property type="entry name" value="PRK11933.1"/>
    <property type="match status" value="1"/>
</dbReference>
<dbReference type="GO" id="GO:0003723">
    <property type="term" value="F:RNA binding"/>
    <property type="evidence" value="ECO:0007669"/>
    <property type="project" value="UniProtKB-UniRule"/>
</dbReference>
<dbReference type="InterPro" id="IPR011023">
    <property type="entry name" value="Nop2p"/>
</dbReference>
<feature type="domain" description="Cytochrome c" evidence="12">
    <location>
        <begin position="148"/>
        <end position="266"/>
    </location>
</feature>
<feature type="binding site" evidence="9 11">
    <location>
        <position position="195"/>
    </location>
    <ligand>
        <name>S-adenosyl-L-methionine</name>
        <dbReference type="ChEBI" id="CHEBI:59789"/>
    </ligand>
</feature>
<feature type="domain" description="SAM-dependent MTase RsmB/NOP-type" evidence="13">
    <location>
        <begin position="30"/>
        <end position="312"/>
    </location>
</feature>
<keyword evidence="7 9" id="KW-0694">RNA-binding</keyword>
<dbReference type="InterPro" id="IPR049560">
    <property type="entry name" value="MeTrfase_RsmB-F_NOP2_cat"/>
</dbReference>
<dbReference type="PROSITE" id="PS51686">
    <property type="entry name" value="SAM_MT_RSMB_NOP"/>
    <property type="match status" value="1"/>
</dbReference>
<evidence type="ECO:0000256" key="8">
    <source>
        <dbReference type="ARBA" id="ARBA00023004"/>
    </source>
</evidence>
<feature type="binding site" evidence="9 11">
    <location>
        <begin position="126"/>
        <end position="132"/>
    </location>
    <ligand>
        <name>S-adenosyl-L-methionine</name>
        <dbReference type="ChEBI" id="CHEBI:59789"/>
    </ligand>
</feature>
<dbReference type="eggNOG" id="COG3270">
    <property type="taxonomic scope" value="Bacteria"/>
</dbReference>
<dbReference type="GO" id="GO:0009055">
    <property type="term" value="F:electron transfer activity"/>
    <property type="evidence" value="ECO:0007669"/>
    <property type="project" value="InterPro"/>
</dbReference>
<gene>
    <name evidence="14" type="primary">yebU</name>
    <name evidence="9" type="synonym">rsmF</name>
    <name evidence="14" type="ORF">B3C1_11534</name>
</gene>
<dbReference type="InterPro" id="IPR023267">
    <property type="entry name" value="RCMT"/>
</dbReference>
<proteinExistence type="inferred from homology"/>
<dbReference type="Proteomes" id="UP000006755">
    <property type="component" value="Unassembled WGS sequence"/>
</dbReference>
<sequence length="473" mass="52065">MSVHTKVYLPDAFLSAMDAIMPASLSRDDFVAACQRPLRRAIRVNTLKISVADFAEQMAQKGWQLETIPWCDTGFWLQRPDEDLPLGNEPEHLLGLFYVQEASSMLPPQALWHCLSEAPAKVLDVAAAPGSKTTQLAALMNNQGLLVANEYSGSRVKVLHANLQRLGVSNCALCHFDGKVFGPALPDTFDAILLDAPCGGEGTIRKDPDALKDWAQSHIDAISEVQQGLIESAFQALKVGGVLVYSTCTLNTQENQGVLAFLAARFGEAVERVSLEGLFDGAEQALTEQGELHIWPQIYDSEGFFVAAVRKLAKVDVPEPSFRLGKFPYTPAKGKDTQAFIQYLKDQFGFDAKLLNLWQRDGDFWHFPEEANDLIGRVRLDRIGIKVAEPAGKEWKLHQDFVLAFGSQCRPLELDSAQAADYLTGKDLAVDGLAAGGERVLSYQGHPIGTAKALKNKLKNRFPRELVKDKLAF</sequence>
<dbReference type="GO" id="GO:0020037">
    <property type="term" value="F:heme binding"/>
    <property type="evidence" value="ECO:0007669"/>
    <property type="project" value="InterPro"/>
</dbReference>
<dbReference type="Pfam" id="PF17125">
    <property type="entry name" value="Methyltr_RsmF_N"/>
    <property type="match status" value="1"/>
</dbReference>
<evidence type="ECO:0000256" key="9">
    <source>
        <dbReference type="HAMAP-Rule" id="MF_01579"/>
    </source>
</evidence>
<evidence type="ECO:0000313" key="15">
    <source>
        <dbReference type="Proteomes" id="UP000006755"/>
    </source>
</evidence>
<dbReference type="InterPro" id="IPR023545">
    <property type="entry name" value="rRNA_ssu_MeTfrase_F"/>
</dbReference>
<evidence type="ECO:0000256" key="1">
    <source>
        <dbReference type="ARBA" id="ARBA00022490"/>
    </source>
</evidence>
<dbReference type="CDD" id="cd02440">
    <property type="entry name" value="AdoMet_MTases"/>
    <property type="match status" value="1"/>
</dbReference>
<feature type="binding site" evidence="9 11">
    <location>
        <position position="177"/>
    </location>
    <ligand>
        <name>S-adenosyl-L-methionine</name>
        <dbReference type="ChEBI" id="CHEBI:59789"/>
    </ligand>
</feature>
<dbReference type="InterPro" id="IPR009056">
    <property type="entry name" value="Cyt_c-like_dom"/>
</dbReference>
<keyword evidence="15" id="KW-1185">Reference proteome</keyword>
<organism evidence="14 15">
    <name type="scientific">Gallaecimonas xiamenensis 3-C-1</name>
    <dbReference type="NCBI Taxonomy" id="745411"/>
    <lineage>
        <taxon>Bacteria</taxon>
        <taxon>Pseudomonadati</taxon>
        <taxon>Pseudomonadota</taxon>
        <taxon>Gammaproteobacteria</taxon>
        <taxon>Enterobacterales</taxon>
        <taxon>Gallaecimonadaceae</taxon>
        <taxon>Gallaecimonas</taxon>
    </lineage>
</organism>
<evidence type="ECO:0000256" key="2">
    <source>
        <dbReference type="ARBA" id="ARBA00022552"/>
    </source>
</evidence>
<protein>
    <recommendedName>
        <fullName evidence="9">Ribosomal RNA small subunit methyltransferase F</fullName>
        <ecNumber evidence="9">2.1.1.178</ecNumber>
    </recommendedName>
    <alternativeName>
        <fullName evidence="9">16S rRNA m5C1407 methyltransferase</fullName>
    </alternativeName>
    <alternativeName>
        <fullName evidence="9">rRNA (cytosine-C(5)-)-methyltransferase RsmF</fullName>
    </alternativeName>
</protein>
<evidence type="ECO:0000256" key="6">
    <source>
        <dbReference type="ARBA" id="ARBA00022723"/>
    </source>
</evidence>
<feature type="binding site" evidence="9 11">
    <location>
        <position position="150"/>
    </location>
    <ligand>
        <name>S-adenosyl-L-methionine</name>
        <dbReference type="ChEBI" id="CHEBI:59789"/>
    </ligand>
</feature>
<keyword evidence="6 10" id="KW-0479">Metal-binding</keyword>
<keyword evidence="5 9" id="KW-0949">S-adenosyl-L-methionine</keyword>
<dbReference type="STRING" id="745411.B3C1_11534"/>
<dbReference type="Gene3D" id="3.10.450.720">
    <property type="match status" value="1"/>
</dbReference>
<dbReference type="Pfam" id="PF01189">
    <property type="entry name" value="Methyltr_RsmB-F"/>
    <property type="match status" value="1"/>
</dbReference>
<dbReference type="Pfam" id="PF21150">
    <property type="entry name" value="YebU_pre-PUA_dom"/>
    <property type="match status" value="1"/>
</dbReference>
<evidence type="ECO:0000256" key="7">
    <source>
        <dbReference type="ARBA" id="ARBA00022884"/>
    </source>
</evidence>
<dbReference type="NCBIfam" id="TIGR00446">
    <property type="entry name" value="nop2p"/>
    <property type="match status" value="1"/>
</dbReference>
<keyword evidence="3 9" id="KW-0489">Methyltransferase</keyword>
<dbReference type="Pfam" id="PF13636">
    <property type="entry name" value="Methyltranf_PUA"/>
    <property type="match status" value="1"/>
</dbReference>
<feature type="active site" description="Nucleophile" evidence="9 11">
    <location>
        <position position="248"/>
    </location>
</feature>
<comment type="caution">
    <text evidence="14">The sequence shown here is derived from an EMBL/GenBank/DDBJ whole genome shotgun (WGS) entry which is preliminary data.</text>
</comment>
<comment type="subcellular location">
    <subcellularLocation>
        <location evidence="9">Cytoplasm</location>
    </subcellularLocation>
</comment>
<keyword evidence="1 9" id="KW-0963">Cytoplasm</keyword>
<evidence type="ECO:0000259" key="13">
    <source>
        <dbReference type="PROSITE" id="PS51686"/>
    </source>
</evidence>
<dbReference type="InterPro" id="IPR029063">
    <property type="entry name" value="SAM-dependent_MTases_sf"/>
</dbReference>
<dbReference type="RefSeq" id="WP_008484984.1">
    <property type="nucleotide sequence ID" value="NZ_AMRI01000015.1"/>
</dbReference>
<dbReference type="InterPro" id="IPR031341">
    <property type="entry name" value="Methyltr_RsmF_N"/>
</dbReference>
<keyword evidence="8 10" id="KW-0408">Iron</keyword>
<dbReference type="EC" id="2.1.1.178" evidence="9"/>
<name>K2IQ08_9GAMM</name>
<dbReference type="HAMAP" id="MF_01579">
    <property type="entry name" value="16SrRNA_methyltr_F"/>
    <property type="match status" value="1"/>
</dbReference>
<dbReference type="GO" id="GO:0009383">
    <property type="term" value="F:rRNA (cytosine-C5-)-methyltransferase activity"/>
    <property type="evidence" value="ECO:0007669"/>
    <property type="project" value="TreeGrafter"/>
</dbReference>
<dbReference type="PANTHER" id="PTHR22807">
    <property type="entry name" value="NOP2 YEAST -RELATED NOL1/NOP2/FMU SUN DOMAIN-CONTAINING"/>
    <property type="match status" value="1"/>
</dbReference>
<dbReference type="GO" id="GO:0005737">
    <property type="term" value="C:cytoplasm"/>
    <property type="evidence" value="ECO:0007669"/>
    <property type="project" value="UniProtKB-SubCell"/>
</dbReference>
<keyword evidence="4 9" id="KW-0808">Transferase</keyword>
<dbReference type="AlphaFoldDB" id="K2IQ08"/>
<evidence type="ECO:0000256" key="10">
    <source>
        <dbReference type="PROSITE-ProRule" id="PRU00433"/>
    </source>
</evidence>
<evidence type="ECO:0000313" key="14">
    <source>
        <dbReference type="EMBL" id="EKE72201.1"/>
    </source>
</evidence>
<keyword evidence="2 9" id="KW-0698">rRNA processing</keyword>
<dbReference type="InterPro" id="IPR048457">
    <property type="entry name" value="YebU_pre-PUA_dom"/>
</dbReference>
<comment type="catalytic activity">
    <reaction evidence="9">
        <text>cytidine(1407) in 16S rRNA + S-adenosyl-L-methionine = 5-methylcytidine(1407) in 16S rRNA + S-adenosyl-L-homocysteine + H(+)</text>
        <dbReference type="Rhea" id="RHEA:42756"/>
        <dbReference type="Rhea" id="RHEA-COMP:10223"/>
        <dbReference type="Rhea" id="RHEA-COMP:10224"/>
        <dbReference type="ChEBI" id="CHEBI:15378"/>
        <dbReference type="ChEBI" id="CHEBI:57856"/>
        <dbReference type="ChEBI" id="CHEBI:59789"/>
        <dbReference type="ChEBI" id="CHEBI:74483"/>
        <dbReference type="ChEBI" id="CHEBI:82748"/>
        <dbReference type="EC" id="2.1.1.178"/>
    </reaction>
</comment>
<evidence type="ECO:0000256" key="4">
    <source>
        <dbReference type="ARBA" id="ARBA00022679"/>
    </source>
</evidence>
<dbReference type="GO" id="GO:0070475">
    <property type="term" value="P:rRNA base methylation"/>
    <property type="evidence" value="ECO:0007669"/>
    <property type="project" value="TreeGrafter"/>
</dbReference>
<dbReference type="InterPro" id="IPR027391">
    <property type="entry name" value="Nol1_Nop2_Fmu_2"/>
</dbReference>
<evidence type="ECO:0000259" key="12">
    <source>
        <dbReference type="PROSITE" id="PS51007"/>
    </source>
</evidence>
<dbReference type="PROSITE" id="PS51007">
    <property type="entry name" value="CYTC"/>
    <property type="match status" value="1"/>
</dbReference>
<comment type="similarity">
    <text evidence="9 11">Belongs to the class I-like SAM-binding methyltransferase superfamily. RsmB/NOP family.</text>
</comment>
<dbReference type="SUPFAM" id="SSF53335">
    <property type="entry name" value="S-adenosyl-L-methionine-dependent methyltransferases"/>
    <property type="match status" value="1"/>
</dbReference>
<evidence type="ECO:0000256" key="3">
    <source>
        <dbReference type="ARBA" id="ARBA00022603"/>
    </source>
</evidence>
<reference evidence="14 15" key="1">
    <citation type="journal article" date="2012" name="J. Bacteriol.">
        <title>Genome Sequence of Gallaecimonas xiamenensis Type Strain 3-C-1.</title>
        <authorList>
            <person name="Lai Q."/>
            <person name="Wang L."/>
            <person name="Wang W."/>
            <person name="Shao Z."/>
        </authorList>
    </citation>
    <scope>NUCLEOTIDE SEQUENCE [LARGE SCALE GENOMIC DNA]</scope>
    <source>
        <strain evidence="14 15">3-C-1</strain>
    </source>
</reference>
<dbReference type="eggNOG" id="COG0144">
    <property type="taxonomic scope" value="Bacteria"/>
</dbReference>
<evidence type="ECO:0000256" key="11">
    <source>
        <dbReference type="PROSITE-ProRule" id="PRU01023"/>
    </source>
</evidence>
<dbReference type="PANTHER" id="PTHR22807:SF30">
    <property type="entry name" value="28S RRNA (CYTOSINE(4447)-C(5))-METHYLTRANSFERASE-RELATED"/>
    <property type="match status" value="1"/>
</dbReference>
<accession>K2IQ08</accession>
<dbReference type="Gene3D" id="3.40.50.150">
    <property type="entry name" value="Vaccinia Virus protein VP39"/>
    <property type="match status" value="1"/>
</dbReference>
<dbReference type="PRINTS" id="PR02008">
    <property type="entry name" value="RCMTFAMILY"/>
</dbReference>
<keyword evidence="10" id="KW-0349">Heme</keyword>